<dbReference type="HOGENOM" id="CLU_010363_2_3_9"/>
<dbReference type="OrthoDB" id="9761531at2"/>
<feature type="domain" description="Metallo-beta-lactamase" evidence="7">
    <location>
        <begin position="505"/>
        <end position="713"/>
    </location>
</feature>
<keyword evidence="9" id="KW-1185">Reference proteome</keyword>
<dbReference type="NCBIfam" id="TIGR00361">
    <property type="entry name" value="ComEC_Rec2"/>
    <property type="match status" value="1"/>
</dbReference>
<evidence type="ECO:0000259" key="7">
    <source>
        <dbReference type="SMART" id="SM00849"/>
    </source>
</evidence>
<dbReference type="Proteomes" id="UP000001401">
    <property type="component" value="Chromosome"/>
</dbReference>
<dbReference type="RefSeq" id="WP_013488177.1">
    <property type="nucleotide sequence ID" value="NC_014829.1"/>
</dbReference>
<name>E6TW17_EVAC2</name>
<dbReference type="InterPro" id="IPR025405">
    <property type="entry name" value="DUF4131"/>
</dbReference>
<organism evidence="8 9">
    <name type="scientific">Evansella cellulosilytica (strain ATCC 21833 / DSM 2522 / FERM P-1141 / JCM 9156 / N-4)</name>
    <name type="common">Bacillus cellulosilyticus</name>
    <dbReference type="NCBI Taxonomy" id="649639"/>
    <lineage>
        <taxon>Bacteria</taxon>
        <taxon>Bacillati</taxon>
        <taxon>Bacillota</taxon>
        <taxon>Bacilli</taxon>
        <taxon>Bacillales</taxon>
        <taxon>Bacillaceae</taxon>
        <taxon>Evansella</taxon>
    </lineage>
</organism>
<dbReference type="STRING" id="649639.Bcell_1577"/>
<dbReference type="AlphaFoldDB" id="E6TW17"/>
<dbReference type="NCBIfam" id="TIGR00360">
    <property type="entry name" value="ComEC_N-term"/>
    <property type="match status" value="1"/>
</dbReference>
<comment type="subcellular location">
    <subcellularLocation>
        <location evidence="1">Cell membrane</location>
        <topology evidence="1">Multi-pass membrane protein</topology>
    </subcellularLocation>
</comment>
<dbReference type="KEGG" id="bco:Bcell_1577"/>
<evidence type="ECO:0000256" key="2">
    <source>
        <dbReference type="ARBA" id="ARBA00022475"/>
    </source>
</evidence>
<dbReference type="PANTHER" id="PTHR30619">
    <property type="entry name" value="DNA INTERNALIZATION/COMPETENCE PROTEIN COMEC/REC2"/>
    <property type="match status" value="1"/>
</dbReference>
<proteinExistence type="predicted"/>
<accession>E6TW17</accession>
<dbReference type="Pfam" id="PF00753">
    <property type="entry name" value="Lactamase_B"/>
    <property type="match status" value="1"/>
</dbReference>
<dbReference type="InterPro" id="IPR035681">
    <property type="entry name" value="ComA-like_MBL"/>
</dbReference>
<dbReference type="InterPro" id="IPR052159">
    <property type="entry name" value="Competence_DNA_uptake"/>
</dbReference>
<evidence type="ECO:0000256" key="5">
    <source>
        <dbReference type="ARBA" id="ARBA00023136"/>
    </source>
</evidence>
<keyword evidence="4 6" id="KW-1133">Transmembrane helix</keyword>
<dbReference type="InterPro" id="IPR004477">
    <property type="entry name" value="ComEC_N"/>
</dbReference>
<dbReference type="Pfam" id="PF03772">
    <property type="entry name" value="Competence"/>
    <property type="match status" value="1"/>
</dbReference>
<sequence>MFRRMYSYTLVSIAGLILSLTSNWVIPLFLLIVAVLPLIFNHHEKNKSMTLLLLIFTSICFYFYGLWTIDKSESTLTGEETSIVGKVVTQPTLTQSLRWSFEVKLQDGERIQAFSTVENEPFYNEVCQFSGSISPPHSNTNPYTFNYEQYLQEKGVHWVLSVEEIKGGCINQKVTMKGKVELLRKKGIERLINIEEGDTSALMVALVYGDRSYLTEERVKTYRQLGIIHLLAVSGLHIGLITLSLFYFFCRIGLTKEKTSLILILILPVYIVIAGGAPSVIRASIMCMLVLLATVVNQKMKVIDLLSILCIVLLIINPFYIFHLGFQLSFLTSFSLILSQSLLNDTNKIFTLFKVTFIAQLVSMPLILYHFYEISLLSVVINLIFIPFISMWILPLSFLTVIFQLLFPPLSHVTFYIASTSLSFSHKVLDVASKWKWDMLVFGQPSIYILVLLYAFIILCLVSFEKKIVILKWISSSLLIGVLSFQYFQPYFYAFAELTILDVGQGDAIVITLPRSKITYLVDTGGYVSWGEERSNTVYGPGKYVIEPYLKGKGIKKIDKLILTHGHYDHIGEACYLLEEMDVKSIMYPKTENIAVEAHDTFGCAQNKKVPVQFVNEGEWWNEKGQYFAVLNPYGNEAKENDKSIVLFVNLEGKQVLLTGDIEGDAETRLINSYSADLHIDILKVAHHGSKSSTSEGFIEHFQPDIAVISAGRNNRFGHPHEEVMSRLDQYNVKAFRTDLDGAVMIKIRSNKIKIETTVKREQETLDYR</sequence>
<dbReference type="Gene3D" id="3.60.15.10">
    <property type="entry name" value="Ribonuclease Z/Hydroxyacylglutathione hydrolase-like"/>
    <property type="match status" value="1"/>
</dbReference>
<evidence type="ECO:0000256" key="6">
    <source>
        <dbReference type="SAM" id="Phobius"/>
    </source>
</evidence>
<evidence type="ECO:0000313" key="8">
    <source>
        <dbReference type="EMBL" id="ADU29840.1"/>
    </source>
</evidence>
<dbReference type="InterPro" id="IPR036866">
    <property type="entry name" value="RibonucZ/Hydroxyglut_hydro"/>
</dbReference>
<dbReference type="EMBL" id="CP002394">
    <property type="protein sequence ID" value="ADU29840.1"/>
    <property type="molecule type" value="Genomic_DNA"/>
</dbReference>
<dbReference type="GO" id="GO:0005886">
    <property type="term" value="C:plasma membrane"/>
    <property type="evidence" value="ECO:0007669"/>
    <property type="project" value="UniProtKB-SubCell"/>
</dbReference>
<dbReference type="GO" id="GO:0030420">
    <property type="term" value="P:establishment of competence for transformation"/>
    <property type="evidence" value="ECO:0007669"/>
    <property type="project" value="InterPro"/>
</dbReference>
<feature type="transmembrane region" description="Helical" evidence="6">
    <location>
        <begin position="469"/>
        <end position="488"/>
    </location>
</feature>
<evidence type="ECO:0000256" key="3">
    <source>
        <dbReference type="ARBA" id="ARBA00022692"/>
    </source>
</evidence>
<dbReference type="Pfam" id="PF13567">
    <property type="entry name" value="DUF4131"/>
    <property type="match status" value="1"/>
</dbReference>
<reference evidence="8" key="1">
    <citation type="submission" date="2010-12" db="EMBL/GenBank/DDBJ databases">
        <title>Complete sequence of Bacillus cellulosilyticus DSM 2522.</title>
        <authorList>
            <consortium name="US DOE Joint Genome Institute"/>
            <person name="Lucas S."/>
            <person name="Copeland A."/>
            <person name="Lapidus A."/>
            <person name="Cheng J.-F."/>
            <person name="Bruce D."/>
            <person name="Goodwin L."/>
            <person name="Pitluck S."/>
            <person name="Chertkov O."/>
            <person name="Detter J.C."/>
            <person name="Han C."/>
            <person name="Tapia R."/>
            <person name="Land M."/>
            <person name="Hauser L."/>
            <person name="Jeffries C."/>
            <person name="Kyrpides N."/>
            <person name="Ivanova N."/>
            <person name="Mikhailova N."/>
            <person name="Brumm P."/>
            <person name="Mead D."/>
            <person name="Woyke T."/>
        </authorList>
    </citation>
    <scope>NUCLEOTIDE SEQUENCE [LARGE SCALE GENOMIC DNA]</scope>
    <source>
        <strain evidence="8">DSM 2522</strain>
    </source>
</reference>
<dbReference type="SUPFAM" id="SSF56281">
    <property type="entry name" value="Metallo-hydrolase/oxidoreductase"/>
    <property type="match status" value="1"/>
</dbReference>
<evidence type="ECO:0000256" key="4">
    <source>
        <dbReference type="ARBA" id="ARBA00022989"/>
    </source>
</evidence>
<feature type="transmembrane region" description="Helical" evidence="6">
    <location>
        <begin position="6"/>
        <end position="39"/>
    </location>
</feature>
<gene>
    <name evidence="8" type="ordered locus">Bcell_1577</name>
</gene>
<dbReference type="InterPro" id="IPR004797">
    <property type="entry name" value="Competence_ComEC/Rec2"/>
</dbReference>
<feature type="transmembrane region" description="Helical" evidence="6">
    <location>
        <begin position="261"/>
        <end position="293"/>
    </location>
</feature>
<keyword evidence="2" id="KW-1003">Cell membrane</keyword>
<keyword evidence="3 6" id="KW-0812">Transmembrane</keyword>
<protein>
    <submittedName>
        <fullName evidence="8">DNA internalization-related competence protein ComEC/Rec2</fullName>
    </submittedName>
</protein>
<feature type="transmembrane region" description="Helical" evidence="6">
    <location>
        <begin position="305"/>
        <end position="338"/>
    </location>
</feature>
<dbReference type="CDD" id="cd07731">
    <property type="entry name" value="ComA-like_MBL-fold"/>
    <property type="match status" value="1"/>
</dbReference>
<dbReference type="eggNOG" id="COG0658">
    <property type="taxonomic scope" value="Bacteria"/>
</dbReference>
<keyword evidence="5 6" id="KW-0472">Membrane</keyword>
<dbReference type="SMART" id="SM00849">
    <property type="entry name" value="Lactamase_B"/>
    <property type="match status" value="1"/>
</dbReference>
<feature type="transmembrane region" description="Helical" evidence="6">
    <location>
        <begin position="51"/>
        <end position="69"/>
    </location>
</feature>
<feature type="transmembrane region" description="Helical" evidence="6">
    <location>
        <begin position="227"/>
        <end position="249"/>
    </location>
</feature>
<dbReference type="PANTHER" id="PTHR30619:SF1">
    <property type="entry name" value="RECOMBINATION PROTEIN 2"/>
    <property type="match status" value="1"/>
</dbReference>
<feature type="transmembrane region" description="Helical" evidence="6">
    <location>
        <begin position="439"/>
        <end position="462"/>
    </location>
</feature>
<dbReference type="eggNOG" id="COG2333">
    <property type="taxonomic scope" value="Bacteria"/>
</dbReference>
<dbReference type="InterPro" id="IPR001279">
    <property type="entry name" value="Metallo-B-lactamas"/>
</dbReference>
<evidence type="ECO:0000313" key="9">
    <source>
        <dbReference type="Proteomes" id="UP000001401"/>
    </source>
</evidence>
<evidence type="ECO:0000256" key="1">
    <source>
        <dbReference type="ARBA" id="ARBA00004651"/>
    </source>
</evidence>
<feature type="transmembrane region" description="Helical" evidence="6">
    <location>
        <begin position="350"/>
        <end position="368"/>
    </location>
</feature>